<evidence type="ECO:0000256" key="1">
    <source>
        <dbReference type="SAM" id="MobiDB-lite"/>
    </source>
</evidence>
<evidence type="ECO:0000313" key="3">
    <source>
        <dbReference type="Proteomes" id="UP000007350"/>
    </source>
</evidence>
<dbReference type="EMBL" id="AHKC01021295">
    <property type="protein sequence ID" value="EKF26275.1"/>
    <property type="molecule type" value="Genomic_DNA"/>
</dbReference>
<feature type="compositionally biased region" description="Low complexity" evidence="1">
    <location>
        <begin position="1711"/>
        <end position="1720"/>
    </location>
</feature>
<feature type="region of interest" description="Disordered" evidence="1">
    <location>
        <begin position="883"/>
        <end position="903"/>
    </location>
</feature>
<feature type="compositionally biased region" description="Pro residues" evidence="1">
    <location>
        <begin position="1331"/>
        <end position="1361"/>
    </location>
</feature>
<dbReference type="GO" id="GO:0005634">
    <property type="term" value="C:nucleus"/>
    <property type="evidence" value="ECO:0007669"/>
    <property type="project" value="TreeGrafter"/>
</dbReference>
<dbReference type="GO" id="GO:0000981">
    <property type="term" value="F:DNA-binding transcription factor activity, RNA polymerase II-specific"/>
    <property type="evidence" value="ECO:0007669"/>
    <property type="project" value="TreeGrafter"/>
</dbReference>
<feature type="region of interest" description="Disordered" evidence="1">
    <location>
        <begin position="1688"/>
        <end position="1720"/>
    </location>
</feature>
<name>K2MGL9_TRYCR</name>
<feature type="compositionally biased region" description="Basic and acidic residues" evidence="1">
    <location>
        <begin position="849"/>
        <end position="858"/>
    </location>
</feature>
<organism evidence="2 3">
    <name type="scientific">Trypanosoma cruzi marinkellei</name>
    <dbReference type="NCBI Taxonomy" id="85056"/>
    <lineage>
        <taxon>Eukaryota</taxon>
        <taxon>Discoba</taxon>
        <taxon>Euglenozoa</taxon>
        <taxon>Kinetoplastea</taxon>
        <taxon>Metakinetoplastina</taxon>
        <taxon>Trypanosomatida</taxon>
        <taxon>Trypanosomatidae</taxon>
        <taxon>Trypanosoma</taxon>
        <taxon>Schizotrypanum</taxon>
    </lineage>
</organism>
<comment type="caution">
    <text evidence="2">The sequence shown here is derived from an EMBL/GenBank/DDBJ whole genome shotgun (WGS) entry which is preliminary data.</text>
</comment>
<dbReference type="PANTHER" id="PTHR14596">
    <property type="entry name" value="ZINC FINGER PROTEIN"/>
    <property type="match status" value="1"/>
</dbReference>
<dbReference type="GO" id="GO:0042594">
    <property type="term" value="P:response to starvation"/>
    <property type="evidence" value="ECO:0007669"/>
    <property type="project" value="TreeGrafter"/>
</dbReference>
<feature type="region of interest" description="Disordered" evidence="1">
    <location>
        <begin position="1322"/>
        <end position="1377"/>
    </location>
</feature>
<dbReference type="PANTHER" id="PTHR14596:SF72">
    <property type="entry name" value="ZINC FINGER PROTEIN MSN2-RELATED"/>
    <property type="match status" value="1"/>
</dbReference>
<sequence>MLHFFPARASLRCGGDGRSCLSVPPAWLQGPSKSSTFSSAHSPRFYSSMVCTTGIISMQMEQGSEIPSGSYFERLVGMEFIGSTYTLGSLQEAVLAFIRSEQMGTSDVTTVEAASASSPSSSAGELDGGGEVGETLSVVYFMVLLIASCNGKDTSIEAVRCAFYGPDDAQDETHSSRMPGEGGKETDSPSFLRLETEYTDRDPDLLLQYLWDQMYGETQSMWCGTGSTIPFPTTTSTSSSFQIIDRTLLLHRAGVLDIVQASLTISPSCMPTLTGTTVTTTTTTTQKKRRKKKGGMTEKEKGVRETIKQPTFSALTAVVDENSHNNNPVGELGCSDLCGEVPKAFQHGVMLSFTERLDARLASVAMPDGGRQHERRSFASLRRFLQRQQKQMDIAAASASASVNSTSFLNRRTISMNNASPSVTEEALSLAPYRYFVWLHVVGTDIFYEATVTEKINVPLTSRQKGASAATTFKRSKSLRSHSSGSGTREYAAMCPEEASVREVEEEERIEDDDCPLGRPISSLPALLPVSTSHDDTPLCDEAKVAVMSLPANAFCQMGYFLKRKKTDFVQEKKGRKLITTFHWISACDYAKQGLQVKEISYVQEGETKNTTGASFLAELKGGQRHQKQARREKEPSTGSSASADAGRFGTLEVRSAAQWSLAHYPQWHHWDPVTQRLSFWAAFQTYDKLRIVVFNGHPDRRCCEFERNLPRRRQTVSFSSTTAMPSYHTRHDDVADTAMTMQVAVERGFGVSGSSSDVHRSAALGGGATLLEPWGTACCSALSRIHMNLLPVQYEDGTRDSVLCEQLFLSRVSSCSMALAGVEMSTETSKWGLDNTPPRVSTSATNGCDDRNDRSMRENNPLEIRPDGDMHFGMSKYDNRISSGEEAPLSTRPRTTVTPASTSELGPPAILCMITALRNQVDAVKVTIPLTHEERCRVTYDTRVTFLSLRGMIVIYLPGIFVHYVDLHHKDTPPRYLFGVQLNHPALLRSEALFTMINTSVTTTSAPTPLVTYLPVPFGNWLYVPGTTMLFEVSLHPSAVWGFIRRLLMRRRLCREGARELFITGVFTPSQVIEEKEGEVKNDGNCYINDASIIQYFGWSCRTSDSPSVGERIQPQRASPTPYVLPTAQDEIVMDPAVFATFLQPAPLYAAVHVALTHLKPSREGDDDHFIPSSPLSSSSPSCRHETASRSNTRSQSLASSRLGWEEVWAARDAQLEKIFSTYLPMETWREISMELISTLVISEAYERTRTACRWPLLQMWKRDMTEDGTSRRDTLNSNTASLGVCNPCYVYLPLWDSAGLAAEEVHYRREVVSFYSAWRQLQQQRQQQPQPPPPPPPPPPQTPPQTPPPQPPQQPPPPQQGHQQQYEDEESEMMRETSIGGISYHCGLGSEYAGCVREKIVPLGVNIAPSSSLSTATFTRETTPAIHSASASEIPSQWSKRNPPYTFYDPFKSTTLFPLIGLPSSRTQAVDRSNRQHRRQLEGGKKAAILSSLLVNAVSFRGAAVAKQQCHNTLPEWWLVHGICTHPTPSRLLRKAPHLQLLFTSYYTLDDDTNSKGTSLLHWIKDTFRNNQGNQSPSVAANVSRPAPSCSLVSMAPVGRILLPGFSPASLKGNETVAGCLNENVGVCNNNNSNNNTTTNNNNNNNSCVQGIHIATNSTSHLSSANFRVAAGSSLRTGIWKSDSHPVKFSSAAPPHAQTTESSGGGPPHTGSAAAYAASQPPPFFGLTSFERMKRPPFDGSSCGMPFLESVLDQLRVLLKASPNGHASRASFPGMQRSMEQESQRQHHGGGSRPRNSETLGESRFLTPVFASLFTSLLMACATSAPGTASYLELLAMLYDAAVASVVNALVRIVNAPLSSSLANSPADASLTLNPTLGCVQELLTPVRDSSELLLAHWSFGQKIALALERLGMPPSSDLVEYIAREGLHHFSTRTFIAGQSCGAFDGVCLPSLLRQQPSLATLLHEQVISFAPRFSHELGLFSLHASRVMREVATPTEETALSDSIRRALFFGTTTDRTAATPMRSSTGYSDGVSPILALKPSYAPHSQQRMLFSHLVMNTSMTPQQVALEGSVNMGTFSQFSMLCEQKRHVMAVLDPGPYIQQGDERSIPLETEFSSSFLPFQWWWNKKRRHMTLPNAMDVGGKRNTCSNSKSSNNTKPCFTTSVKTVTAIPALSRTPLSTSTVTKASAGSYAYKGPDCMKAIDVSRMAKKEGCMNEVKHGVSPLLDASSCLTMDITIPKLLRSSTQTSFAGPPNDGRQETDMLTGALSLLTLSEVDLERHESRENVLFHTQEEMEESKAAIAVMAILPKMLAVTPLGHMVAMERAKAAMTVVLDPFFKDD</sequence>
<reference evidence="2 3" key="1">
    <citation type="journal article" date="2012" name="BMC Genomics">
        <title>Comparative genomic analysis of human infective Trypanosoma cruzi lineages with the bat-restricted subspecies T. cruzi marinkellei.</title>
        <authorList>
            <person name="Franzen O."/>
            <person name="Talavera-Lopez C."/>
            <person name="Ochaya S."/>
            <person name="Butler C.E."/>
            <person name="Messenger L.A."/>
            <person name="Lewis M.D."/>
            <person name="Llewellyn M.S."/>
            <person name="Marinkelle C.J."/>
            <person name="Tyler K.M."/>
            <person name="Miles M.A."/>
            <person name="Andersson B."/>
        </authorList>
    </citation>
    <scope>NUCLEOTIDE SEQUENCE [LARGE SCALE GENOMIC DNA]</scope>
    <source>
        <strain evidence="2 3">B7</strain>
    </source>
</reference>
<feature type="region of interest" description="Disordered" evidence="1">
    <location>
        <begin position="469"/>
        <end position="492"/>
    </location>
</feature>
<protein>
    <submittedName>
        <fullName evidence="2">Uncharacterized protein</fullName>
    </submittedName>
</protein>
<keyword evidence="3" id="KW-1185">Reference proteome</keyword>
<feature type="compositionally biased region" description="Low complexity" evidence="1">
    <location>
        <begin position="1173"/>
        <end position="1183"/>
    </location>
</feature>
<feature type="region of interest" description="Disordered" evidence="1">
    <location>
        <begin position="1768"/>
        <end position="1801"/>
    </location>
</feature>
<feature type="compositionally biased region" description="Basic and acidic residues" evidence="1">
    <location>
        <begin position="295"/>
        <end position="304"/>
    </location>
</feature>
<feature type="region of interest" description="Disordered" evidence="1">
    <location>
        <begin position="622"/>
        <end position="645"/>
    </location>
</feature>
<dbReference type="OrthoDB" id="250029at2759"/>
<feature type="compositionally biased region" description="Polar residues" evidence="1">
    <location>
        <begin position="893"/>
        <end position="903"/>
    </location>
</feature>
<feature type="region of interest" description="Disordered" evidence="1">
    <location>
        <begin position="830"/>
        <end position="870"/>
    </location>
</feature>
<dbReference type="Proteomes" id="UP000007350">
    <property type="component" value="Unassembled WGS sequence"/>
</dbReference>
<feature type="region of interest" description="Disordered" evidence="1">
    <location>
        <begin position="1165"/>
        <end position="1197"/>
    </location>
</feature>
<gene>
    <name evidence="2" type="ORF">MOQ_010039</name>
</gene>
<dbReference type="GO" id="GO:0000987">
    <property type="term" value="F:cis-regulatory region sequence-specific DNA binding"/>
    <property type="evidence" value="ECO:0007669"/>
    <property type="project" value="TreeGrafter"/>
</dbReference>
<evidence type="ECO:0000313" key="2">
    <source>
        <dbReference type="EMBL" id="EKF26275.1"/>
    </source>
</evidence>
<proteinExistence type="predicted"/>
<feature type="region of interest" description="Disordered" evidence="1">
    <location>
        <begin position="169"/>
        <end position="189"/>
    </location>
</feature>
<feature type="region of interest" description="Disordered" evidence="1">
    <location>
        <begin position="280"/>
        <end position="304"/>
    </location>
</feature>
<accession>K2MGL9</accession>